<dbReference type="EMBL" id="GBBM01007219">
    <property type="protein sequence ID" value="JAC28199.1"/>
    <property type="molecule type" value="mRNA"/>
</dbReference>
<dbReference type="PROSITE" id="PS51257">
    <property type="entry name" value="PROKAR_LIPOPROTEIN"/>
    <property type="match status" value="1"/>
</dbReference>
<protein>
    <submittedName>
        <fullName evidence="3">Putative secreted protein</fullName>
    </submittedName>
</protein>
<reference evidence="3" key="1">
    <citation type="submission" date="2014-03" db="EMBL/GenBank/DDBJ databases">
        <title>The sialotranscriptome of Amblyomma triste, Amblyomma parvum and Amblyomma cajennense ticks, uncovered by 454-based RNA-seq.</title>
        <authorList>
            <person name="Garcia G.R."/>
            <person name="Gardinassi L.G."/>
            <person name="Ribeiro J.M."/>
            <person name="Anatriello E."/>
            <person name="Ferreira B.R."/>
            <person name="Moreira H.N."/>
            <person name="Mafra C."/>
            <person name="Olegario M.M."/>
            <person name="Szabo P.J."/>
            <person name="Miranda-Santos I.K."/>
            <person name="Maruyama S.R."/>
        </authorList>
    </citation>
    <scope>NUCLEOTIDE SEQUENCE</scope>
    <source>
        <strain evidence="3">Mato Grasso do Sul</strain>
        <tissue evidence="3">Salivary glands</tissue>
    </source>
</reference>
<proteinExistence type="evidence at transcript level"/>
<evidence type="ECO:0000256" key="1">
    <source>
        <dbReference type="SAM" id="MobiDB-lite"/>
    </source>
</evidence>
<organism evidence="3">
    <name type="scientific">Amblyomma triste</name>
    <name type="common">Neotropical tick</name>
    <dbReference type="NCBI Taxonomy" id="251400"/>
    <lineage>
        <taxon>Eukaryota</taxon>
        <taxon>Metazoa</taxon>
        <taxon>Ecdysozoa</taxon>
        <taxon>Arthropoda</taxon>
        <taxon>Chelicerata</taxon>
        <taxon>Arachnida</taxon>
        <taxon>Acari</taxon>
        <taxon>Parasitiformes</taxon>
        <taxon>Ixodida</taxon>
        <taxon>Ixodoidea</taxon>
        <taxon>Ixodidae</taxon>
        <taxon>Amblyomminae</taxon>
        <taxon>Amblyomma</taxon>
    </lineage>
</organism>
<name>A0A023G355_AMBTT</name>
<sequence length="231" mass="25579">MCSPRLRQTTHHPHQQGWVLLLLWPSSSLGGCTMCQQQQWRWFLEAAEGGRRGRPVRWPATPHLQGDPSLLEQGLGPLPLPPPPRAARPHAPPLRATGCCRRGGGAGHTPSGQLWQKQGVPCTPGKSWSHRSTKWTGQISPYPLREHLQMSFLPSVVSNAADENTRRLGIHIAARSTRSTRRNHFKIHSRWLVDRAKAPTMIVAAVGKPYALHALHTTASARSAWHGQCPP</sequence>
<evidence type="ECO:0000256" key="2">
    <source>
        <dbReference type="SAM" id="SignalP"/>
    </source>
</evidence>
<feature type="chain" id="PRO_5001520532" evidence="2">
    <location>
        <begin position="31"/>
        <end position="231"/>
    </location>
</feature>
<keyword evidence="2" id="KW-0732">Signal</keyword>
<accession>A0A023G355</accession>
<dbReference type="AlphaFoldDB" id="A0A023G355"/>
<feature type="signal peptide" evidence="2">
    <location>
        <begin position="1"/>
        <end position="30"/>
    </location>
</feature>
<evidence type="ECO:0000313" key="3">
    <source>
        <dbReference type="EMBL" id="JAC28199.1"/>
    </source>
</evidence>
<feature type="region of interest" description="Disordered" evidence="1">
    <location>
        <begin position="85"/>
        <end position="133"/>
    </location>
</feature>